<proteinExistence type="predicted"/>
<protein>
    <submittedName>
        <fullName evidence="2">DUF4864 domain-containing protein</fullName>
    </submittedName>
</protein>
<feature type="signal peptide" evidence="1">
    <location>
        <begin position="1"/>
        <end position="19"/>
    </location>
</feature>
<evidence type="ECO:0000313" key="3">
    <source>
        <dbReference type="Proteomes" id="UP000281343"/>
    </source>
</evidence>
<dbReference type="RefSeq" id="WP_121898993.1">
    <property type="nucleotide sequence ID" value="NZ_RCNT01000008.1"/>
</dbReference>
<dbReference type="Pfam" id="PF16156">
    <property type="entry name" value="DUF4864"/>
    <property type="match status" value="1"/>
</dbReference>
<dbReference type="Proteomes" id="UP000281343">
    <property type="component" value="Unassembled WGS sequence"/>
</dbReference>
<keyword evidence="3" id="KW-1185">Reference proteome</keyword>
<sequence length="137" mass="15466">MRRFILTLGLIWAAAWAQAQEVLAPNPAIESTIQSQFEAFLADDVATAWQYASPNIQRLFQTPENFGRMVREGYPMVWRPGRIDYLDLQTLGGLVVQRVQVTDCQGRVHVLGYQMIETEAGWQINGVQFLRAPEVGA</sequence>
<gene>
    <name evidence="2" type="ORF">D9R08_15590</name>
</gene>
<name>A0A3L9XYG6_9RHOB</name>
<reference evidence="2 3" key="1">
    <citation type="submission" date="2018-10" db="EMBL/GenBank/DDBJ databases">
        <authorList>
            <person name="Jung H.S."/>
            <person name="Jeon C.O."/>
        </authorList>
    </citation>
    <scope>NUCLEOTIDE SEQUENCE [LARGE SCALE GENOMIC DNA]</scope>
    <source>
        <strain evidence="2 3">MA-7-27</strain>
    </source>
</reference>
<keyword evidence="1" id="KW-0732">Signal</keyword>
<dbReference type="InterPro" id="IPR032347">
    <property type="entry name" value="DUF4864"/>
</dbReference>
<dbReference type="OrthoDB" id="9130422at2"/>
<feature type="chain" id="PRO_5017930225" evidence="1">
    <location>
        <begin position="20"/>
        <end position="137"/>
    </location>
</feature>
<comment type="caution">
    <text evidence="2">The sequence shown here is derived from an EMBL/GenBank/DDBJ whole genome shotgun (WGS) entry which is preliminary data.</text>
</comment>
<evidence type="ECO:0000313" key="2">
    <source>
        <dbReference type="EMBL" id="RMA41272.1"/>
    </source>
</evidence>
<dbReference type="EMBL" id="RCNT01000008">
    <property type="protein sequence ID" value="RMA41272.1"/>
    <property type="molecule type" value="Genomic_DNA"/>
</dbReference>
<evidence type="ECO:0000256" key="1">
    <source>
        <dbReference type="SAM" id="SignalP"/>
    </source>
</evidence>
<dbReference type="AlphaFoldDB" id="A0A3L9XYG6"/>
<accession>A0A3L9XYG6</accession>
<organism evidence="2 3">
    <name type="scientific">Rhodophyticola porphyridii</name>
    <dbReference type="NCBI Taxonomy" id="1852017"/>
    <lineage>
        <taxon>Bacteria</taxon>
        <taxon>Pseudomonadati</taxon>
        <taxon>Pseudomonadota</taxon>
        <taxon>Alphaproteobacteria</taxon>
        <taxon>Rhodobacterales</taxon>
        <taxon>Roseobacteraceae</taxon>
        <taxon>Rhodophyticola</taxon>
    </lineage>
</organism>